<keyword evidence="3" id="KW-1185">Reference proteome</keyword>
<dbReference type="Proteomes" id="UP000664132">
    <property type="component" value="Unassembled WGS sequence"/>
</dbReference>
<gene>
    <name evidence="2" type="ORF">IFR04_006333</name>
</gene>
<dbReference type="OrthoDB" id="2142213at2759"/>
<dbReference type="EMBL" id="JAFJYH010000082">
    <property type="protein sequence ID" value="KAG4420513.1"/>
    <property type="molecule type" value="Genomic_DNA"/>
</dbReference>
<evidence type="ECO:0000313" key="2">
    <source>
        <dbReference type="EMBL" id="KAG4420513.1"/>
    </source>
</evidence>
<protein>
    <recommendedName>
        <fullName evidence="4">Conidiation-specific protein</fullName>
    </recommendedName>
</protein>
<evidence type="ECO:0008006" key="4">
    <source>
        <dbReference type="Google" id="ProtNLM"/>
    </source>
</evidence>
<proteinExistence type="predicted"/>
<comment type="caution">
    <text evidence="2">The sequence shown here is derived from an EMBL/GenBank/DDBJ whole genome shotgun (WGS) entry which is preliminary data.</text>
</comment>
<dbReference type="AlphaFoldDB" id="A0A8H7TKC4"/>
<name>A0A8H7TKC4_9HELO</name>
<evidence type="ECO:0000313" key="3">
    <source>
        <dbReference type="Proteomes" id="UP000664132"/>
    </source>
</evidence>
<evidence type="ECO:0000256" key="1">
    <source>
        <dbReference type="SAM" id="SignalP"/>
    </source>
</evidence>
<feature type="signal peptide" evidence="1">
    <location>
        <begin position="1"/>
        <end position="23"/>
    </location>
</feature>
<keyword evidence="1" id="KW-0732">Signal</keyword>
<reference evidence="2" key="1">
    <citation type="submission" date="2021-02" db="EMBL/GenBank/DDBJ databases">
        <title>Genome sequence Cadophora malorum strain M34.</title>
        <authorList>
            <person name="Stefanovic E."/>
            <person name="Vu D."/>
            <person name="Scully C."/>
            <person name="Dijksterhuis J."/>
            <person name="Roader J."/>
            <person name="Houbraken J."/>
        </authorList>
    </citation>
    <scope>NUCLEOTIDE SEQUENCE</scope>
    <source>
        <strain evidence="2">M34</strain>
    </source>
</reference>
<organism evidence="2 3">
    <name type="scientific">Cadophora malorum</name>
    <dbReference type="NCBI Taxonomy" id="108018"/>
    <lineage>
        <taxon>Eukaryota</taxon>
        <taxon>Fungi</taxon>
        <taxon>Dikarya</taxon>
        <taxon>Ascomycota</taxon>
        <taxon>Pezizomycotina</taxon>
        <taxon>Leotiomycetes</taxon>
        <taxon>Helotiales</taxon>
        <taxon>Ploettnerulaceae</taxon>
        <taxon>Cadophora</taxon>
    </lineage>
</organism>
<dbReference type="SUPFAM" id="SSF55486">
    <property type="entry name" value="Metalloproteases ('zincins'), catalytic domain"/>
    <property type="match status" value="1"/>
</dbReference>
<accession>A0A8H7TKC4</accession>
<feature type="chain" id="PRO_5034576329" description="Conidiation-specific protein" evidence="1">
    <location>
        <begin position="24"/>
        <end position="344"/>
    </location>
</feature>
<sequence length="344" mass="37623">MALLSSLKLVGLAYTFLGTSVLAQNLGKTSLWGAGISPLIDQSLWQNLVPNPSAVQQWPAGSIPQRCADAANFETPKLNPADFEVFSVRYADCGTPWGPWSFCRHRNAPISQASMIDLFGRIPVHERQWIQHVVAIPGSNSAYMGSATIVFRGSVGTPSVFQHEIGHALDFYKNGFQASARWEWFDAIRQDTCVPDNYANTNAVEDFAQIGVVSLFANVNPGGLDPAFGWTWHCLLNQFTIYNAFQSDSMTPGGVCTRRWADSATISTRAAKTAPGEEVLPKPGNVLGMPGVFAIPFEVRTDDTVFGTLVINQTEIEAAAVRQDAWAEETNAVRRAKRAQRIKS</sequence>